<keyword evidence="2 12" id="KW-0812">Transmembrane</keyword>
<comment type="caution">
    <text evidence="11">Lacks conserved residue(s) required for the propagation of feature annotation.</text>
</comment>
<feature type="repeat" description="TNFR-Cys" evidence="11">
    <location>
        <begin position="102"/>
        <end position="142"/>
    </location>
</feature>
<dbReference type="Pfam" id="PF00531">
    <property type="entry name" value="Death"/>
    <property type="match status" value="1"/>
</dbReference>
<gene>
    <name evidence="15" type="ORF">MCOR_27956</name>
</gene>
<keyword evidence="6 12" id="KW-1133">Transmembrane helix</keyword>
<evidence type="ECO:0000256" key="10">
    <source>
        <dbReference type="ARBA" id="ARBA00023180"/>
    </source>
</evidence>
<dbReference type="InterPro" id="IPR011029">
    <property type="entry name" value="DEATH-like_dom_sf"/>
</dbReference>
<name>A0A6J8C9I3_MYTCO</name>
<reference evidence="15 16" key="1">
    <citation type="submission" date="2020-06" db="EMBL/GenBank/DDBJ databases">
        <authorList>
            <person name="Li R."/>
            <person name="Bekaert M."/>
        </authorList>
    </citation>
    <scope>NUCLEOTIDE SEQUENCE [LARGE SCALE GENOMIC DNA]</scope>
    <source>
        <strain evidence="16">wild</strain>
    </source>
</reference>
<dbReference type="PROSITE" id="PS50050">
    <property type="entry name" value="TNFR_NGFR_2"/>
    <property type="match status" value="1"/>
</dbReference>
<dbReference type="PROSITE" id="PS00652">
    <property type="entry name" value="TNFR_NGFR_1"/>
    <property type="match status" value="1"/>
</dbReference>
<evidence type="ECO:0000259" key="13">
    <source>
        <dbReference type="PROSITE" id="PS50017"/>
    </source>
</evidence>
<organism evidence="15 16">
    <name type="scientific">Mytilus coruscus</name>
    <name type="common">Sea mussel</name>
    <dbReference type="NCBI Taxonomy" id="42192"/>
    <lineage>
        <taxon>Eukaryota</taxon>
        <taxon>Metazoa</taxon>
        <taxon>Spiralia</taxon>
        <taxon>Lophotrochozoa</taxon>
        <taxon>Mollusca</taxon>
        <taxon>Bivalvia</taxon>
        <taxon>Autobranchia</taxon>
        <taxon>Pteriomorphia</taxon>
        <taxon>Mytilida</taxon>
        <taxon>Mytiloidea</taxon>
        <taxon>Mytilidae</taxon>
        <taxon>Mytilinae</taxon>
        <taxon>Mytilus</taxon>
    </lineage>
</organism>
<dbReference type="PANTHER" id="PTHR12120">
    <property type="entry name" value="TNFR-CYS DOMAIN-CONTAINING PROTEIN"/>
    <property type="match status" value="1"/>
</dbReference>
<evidence type="ECO:0000256" key="12">
    <source>
        <dbReference type="SAM" id="Phobius"/>
    </source>
</evidence>
<keyword evidence="3" id="KW-0053">Apoptosis</keyword>
<evidence type="ECO:0000313" key="16">
    <source>
        <dbReference type="Proteomes" id="UP000507470"/>
    </source>
</evidence>
<evidence type="ECO:0000313" key="15">
    <source>
        <dbReference type="EMBL" id="CAC5393063.1"/>
    </source>
</evidence>
<dbReference type="GO" id="GO:0043123">
    <property type="term" value="P:positive regulation of canonical NF-kappaB signal transduction"/>
    <property type="evidence" value="ECO:0007669"/>
    <property type="project" value="InterPro"/>
</dbReference>
<accession>A0A6J8C9I3</accession>
<feature type="transmembrane region" description="Helical" evidence="12">
    <location>
        <begin position="175"/>
        <end position="198"/>
    </location>
</feature>
<proteinExistence type="predicted"/>
<keyword evidence="16" id="KW-1185">Reference proteome</keyword>
<keyword evidence="5" id="KW-0677">Repeat</keyword>
<keyword evidence="7 12" id="KW-0472">Membrane</keyword>
<dbReference type="Proteomes" id="UP000507470">
    <property type="component" value="Unassembled WGS sequence"/>
</dbReference>
<feature type="domain" description="TNFR-Cys" evidence="14">
    <location>
        <begin position="102"/>
        <end position="142"/>
    </location>
</feature>
<keyword evidence="10" id="KW-0325">Glycoprotein</keyword>
<dbReference type="SMART" id="SM00208">
    <property type="entry name" value="TNFR"/>
    <property type="match status" value="2"/>
</dbReference>
<dbReference type="EMBL" id="CACVKT020005120">
    <property type="protein sequence ID" value="CAC5393063.1"/>
    <property type="molecule type" value="Genomic_DNA"/>
</dbReference>
<evidence type="ECO:0000256" key="7">
    <source>
        <dbReference type="ARBA" id="ARBA00023136"/>
    </source>
</evidence>
<sequence length="361" mass="41480">MQLLWFSTTIQPIARVVDLNVPVKHDSMSFILAVLLINLEIVWTINTDIYCDYSKHEFYLPQGDFCKRCDRCPPGFGLEQLKDRKVEFDPVHGALECRRCVACTNGCFSHSRSFKECKLCRNCTSEGRVELRQCTETSNAKCGNILPDISRQVKGKYLLKSEVVHVPNTEDGNEIVYVLAAVIALLIVSMVTTIALLYKHRKRSGVCKRKLVIDKNIVYSKGHIERVNTEQYRMLVPKYNDNSVICDLEEDCEKISFPVLEIWKKKHGHNESLDDEHILFLSKLIATDNTFHKLGIKLGIPENEIAIIKTDHSGDVSNQAYYTLHKWRKLKGKSAFVLVILNELHELERNDIIEKFCSVHR</sequence>
<dbReference type="GO" id="GO:0005886">
    <property type="term" value="C:plasma membrane"/>
    <property type="evidence" value="ECO:0007669"/>
    <property type="project" value="TreeGrafter"/>
</dbReference>
<protein>
    <recommendedName>
        <fullName evidence="17">Death domain-containing protein</fullName>
    </recommendedName>
</protein>
<dbReference type="Gene3D" id="1.10.533.10">
    <property type="entry name" value="Death Domain, Fas"/>
    <property type="match status" value="1"/>
</dbReference>
<dbReference type="Gene3D" id="2.10.50.10">
    <property type="entry name" value="Tumor Necrosis Factor Receptor, subunit A, domain 2"/>
    <property type="match status" value="1"/>
</dbReference>
<dbReference type="OrthoDB" id="6045435at2759"/>
<dbReference type="PROSITE" id="PS50017">
    <property type="entry name" value="DEATH_DOMAIN"/>
    <property type="match status" value="1"/>
</dbReference>
<dbReference type="InterPro" id="IPR047526">
    <property type="entry name" value="TNR19/27/EDAR"/>
</dbReference>
<evidence type="ECO:0000256" key="3">
    <source>
        <dbReference type="ARBA" id="ARBA00022703"/>
    </source>
</evidence>
<comment type="subcellular location">
    <subcellularLocation>
        <location evidence="1">Membrane</location>
        <topology evidence="1">Single-pass membrane protein</topology>
    </subcellularLocation>
</comment>
<keyword evidence="9" id="KW-0675">Receptor</keyword>
<keyword evidence="4" id="KW-0732">Signal</keyword>
<dbReference type="CDD" id="cd01670">
    <property type="entry name" value="Death"/>
    <property type="match status" value="1"/>
</dbReference>
<evidence type="ECO:0000256" key="5">
    <source>
        <dbReference type="ARBA" id="ARBA00022737"/>
    </source>
</evidence>
<feature type="domain" description="Death" evidence="13">
    <location>
        <begin position="293"/>
        <end position="360"/>
    </location>
</feature>
<evidence type="ECO:0000259" key="14">
    <source>
        <dbReference type="PROSITE" id="PS50050"/>
    </source>
</evidence>
<dbReference type="GO" id="GO:0046330">
    <property type="term" value="P:positive regulation of JNK cascade"/>
    <property type="evidence" value="ECO:0007669"/>
    <property type="project" value="InterPro"/>
</dbReference>
<evidence type="ECO:0000256" key="11">
    <source>
        <dbReference type="PROSITE-ProRule" id="PRU00206"/>
    </source>
</evidence>
<evidence type="ECO:0008006" key="17">
    <source>
        <dbReference type="Google" id="ProtNLM"/>
    </source>
</evidence>
<dbReference type="SUPFAM" id="SSF47986">
    <property type="entry name" value="DEATH domain"/>
    <property type="match status" value="1"/>
</dbReference>
<evidence type="ECO:0000256" key="2">
    <source>
        <dbReference type="ARBA" id="ARBA00022692"/>
    </source>
</evidence>
<evidence type="ECO:0000256" key="4">
    <source>
        <dbReference type="ARBA" id="ARBA00022729"/>
    </source>
</evidence>
<dbReference type="InterPro" id="IPR001368">
    <property type="entry name" value="TNFR/NGFR_Cys_rich_reg"/>
</dbReference>
<evidence type="ECO:0000256" key="6">
    <source>
        <dbReference type="ARBA" id="ARBA00022989"/>
    </source>
</evidence>
<dbReference type="Pfam" id="PF00020">
    <property type="entry name" value="TNFR_c6"/>
    <property type="match status" value="1"/>
</dbReference>
<dbReference type="GO" id="GO:0038023">
    <property type="term" value="F:signaling receptor activity"/>
    <property type="evidence" value="ECO:0007669"/>
    <property type="project" value="InterPro"/>
</dbReference>
<dbReference type="GO" id="GO:0007165">
    <property type="term" value="P:signal transduction"/>
    <property type="evidence" value="ECO:0007669"/>
    <property type="project" value="InterPro"/>
</dbReference>
<keyword evidence="8" id="KW-1015">Disulfide bond</keyword>
<evidence type="ECO:0000256" key="8">
    <source>
        <dbReference type="ARBA" id="ARBA00023157"/>
    </source>
</evidence>
<dbReference type="GO" id="GO:0006915">
    <property type="term" value="P:apoptotic process"/>
    <property type="evidence" value="ECO:0007669"/>
    <property type="project" value="UniProtKB-KW"/>
</dbReference>
<dbReference type="AlphaFoldDB" id="A0A6J8C9I3"/>
<evidence type="ECO:0000256" key="1">
    <source>
        <dbReference type="ARBA" id="ARBA00004167"/>
    </source>
</evidence>
<dbReference type="InterPro" id="IPR000488">
    <property type="entry name" value="Death_dom"/>
</dbReference>
<evidence type="ECO:0000256" key="9">
    <source>
        <dbReference type="ARBA" id="ARBA00023170"/>
    </source>
</evidence>
<dbReference type="PANTHER" id="PTHR12120:SF10">
    <property type="entry name" value="TNFR-CYS DOMAIN-CONTAINING PROTEIN"/>
    <property type="match status" value="1"/>
</dbReference>